<reference evidence="11 12" key="2">
    <citation type="journal article" date="2012" name="Stand. Genomic Sci.">
        <title>Complete Genome Sequence of Clostridium clariflavum DSM 19732.</title>
        <authorList>
            <person name="Izquierdo J.A."/>
            <person name="Goodwin L."/>
            <person name="Davenport K.W."/>
            <person name="Teshima H."/>
            <person name="Bruce D."/>
            <person name="Detter C."/>
            <person name="Tapia R."/>
            <person name="Han S."/>
            <person name="Land M."/>
            <person name="Hauser L."/>
            <person name="Jeffries C.D."/>
            <person name="Han J."/>
            <person name="Pitluck S."/>
            <person name="Nolan M."/>
            <person name="Chen A."/>
            <person name="Huntemann M."/>
            <person name="Mavromatis K."/>
            <person name="Mikhailova N."/>
            <person name="Liolios K."/>
            <person name="Woyke T."/>
            <person name="Lynd L.R."/>
        </authorList>
    </citation>
    <scope>NUCLEOTIDE SEQUENCE [LARGE SCALE GENOMIC DNA]</scope>
    <source>
        <strain evidence="12">DSM 19732 / NBRC 101661 / EBR45</strain>
    </source>
</reference>
<keyword evidence="1 6" id="KW-0963">Cytoplasm</keyword>
<evidence type="ECO:0000259" key="10">
    <source>
        <dbReference type="PROSITE" id="PS50122"/>
    </source>
</evidence>
<dbReference type="InterPro" id="IPR000673">
    <property type="entry name" value="Sig_transdc_resp-reg_Me-estase"/>
</dbReference>
<dbReference type="eggNOG" id="COG2201">
    <property type="taxonomic scope" value="Bacteria"/>
</dbReference>
<keyword evidence="2 6" id="KW-0145">Chemotaxis</keyword>
<dbReference type="GO" id="GO:0050568">
    <property type="term" value="F:protein-glutamine glutaminase activity"/>
    <property type="evidence" value="ECO:0007669"/>
    <property type="project" value="UniProtKB-UniRule"/>
</dbReference>
<name>G8LW22_ACECE</name>
<dbReference type="STRING" id="720554.Clocl_2028"/>
<evidence type="ECO:0000256" key="2">
    <source>
        <dbReference type="ARBA" id="ARBA00022500"/>
    </source>
</evidence>
<feature type="active site" evidence="6 7">
    <location>
        <position position="195"/>
    </location>
</feature>
<dbReference type="EC" id="3.5.1.44" evidence="6"/>
<evidence type="ECO:0000256" key="5">
    <source>
        <dbReference type="ARBA" id="ARBA00048267"/>
    </source>
</evidence>
<dbReference type="HOGENOM" id="CLU_000445_51_0_9"/>
<dbReference type="GO" id="GO:0008984">
    <property type="term" value="F:protein-glutamate methylesterase activity"/>
    <property type="evidence" value="ECO:0007669"/>
    <property type="project" value="UniProtKB-UniRule"/>
</dbReference>
<evidence type="ECO:0000259" key="9">
    <source>
        <dbReference type="PROSITE" id="PS50110"/>
    </source>
</evidence>
<dbReference type="PROSITE" id="PS50110">
    <property type="entry name" value="RESPONSE_REGULATORY"/>
    <property type="match status" value="1"/>
</dbReference>
<dbReference type="InterPro" id="IPR001789">
    <property type="entry name" value="Sig_transdc_resp-reg_receiver"/>
</dbReference>
<dbReference type="PROSITE" id="PS50122">
    <property type="entry name" value="CHEB"/>
    <property type="match status" value="1"/>
</dbReference>
<evidence type="ECO:0000256" key="6">
    <source>
        <dbReference type="HAMAP-Rule" id="MF_00099"/>
    </source>
</evidence>
<keyword evidence="6 8" id="KW-0597">Phosphoprotein</keyword>
<keyword evidence="12" id="KW-1185">Reference proteome</keyword>
<feature type="domain" description="CheB-type methylesterase" evidence="10">
    <location>
        <begin position="157"/>
        <end position="346"/>
    </location>
</feature>
<dbReference type="CDD" id="cd16432">
    <property type="entry name" value="CheB_Rec"/>
    <property type="match status" value="1"/>
</dbReference>
<feature type="modified residue" description="4-aspartylphosphate" evidence="6 8">
    <location>
        <position position="64"/>
    </location>
</feature>
<feature type="domain" description="Response regulatory" evidence="9">
    <location>
        <begin position="13"/>
        <end position="126"/>
    </location>
</feature>
<dbReference type="CDD" id="cd17541">
    <property type="entry name" value="REC_CheB-like"/>
    <property type="match status" value="1"/>
</dbReference>
<feature type="active site" evidence="6 7">
    <location>
        <position position="169"/>
    </location>
</feature>
<dbReference type="EC" id="3.1.1.61" evidence="6"/>
<gene>
    <name evidence="6" type="primary">cheB</name>
    <name evidence="11" type="ordered locus">Clocl_2028</name>
</gene>
<sequence length="346" mass="37521">MNQNKTSLKRKIKVLIVDDSLLFRETLAKGIAQDAAIEVVGTASDPYNARDKILEFEPDVMTLDVEMPRMNGIEFLKRLMPQYPIPVVVVSAVSDNVFNALNAGAVDFVTKPNTKSQLSMQSFINELIIKIKIASTAKVGRWKNREKVNNEIIGSKGIETNKILAIGASTGGTEAIYSVLKAMPRDLPGTVIVQHMPPVFTKMYSERLNNTCAMEVKEAETGDKVLPGRVLIAPGEHHMIIKKAGNIYVVECFKGEKVNGHCPSVDVLFESVAKVAGKNAIGVILTGMGGDGAKGLLAMRNSGARTIGQDEQSCVVYGMPKVAYDIGAVERQVSLEAIPKTVFSML</sequence>
<comment type="PTM">
    <text evidence="6">Phosphorylated by CheA. Phosphorylation of the N-terminal regulatory domain activates the methylesterase activity.</text>
</comment>
<dbReference type="SMART" id="SM00448">
    <property type="entry name" value="REC"/>
    <property type="match status" value="1"/>
</dbReference>
<comment type="domain">
    <text evidence="6">Contains a C-terminal catalytic domain, and an N-terminal region which modulates catalytic activity.</text>
</comment>
<proteinExistence type="inferred from homology"/>
<feature type="active site" evidence="6 7">
    <location>
        <position position="291"/>
    </location>
</feature>
<evidence type="ECO:0000256" key="7">
    <source>
        <dbReference type="PROSITE-ProRule" id="PRU00050"/>
    </source>
</evidence>
<evidence type="ECO:0000256" key="8">
    <source>
        <dbReference type="PROSITE-ProRule" id="PRU00169"/>
    </source>
</evidence>
<dbReference type="InterPro" id="IPR011006">
    <property type="entry name" value="CheY-like_superfamily"/>
</dbReference>
<comment type="similarity">
    <text evidence="6">Belongs to the CheB family.</text>
</comment>
<evidence type="ECO:0000256" key="1">
    <source>
        <dbReference type="ARBA" id="ARBA00022490"/>
    </source>
</evidence>
<dbReference type="NCBIfam" id="NF009206">
    <property type="entry name" value="PRK12555.1"/>
    <property type="match status" value="1"/>
</dbReference>
<dbReference type="NCBIfam" id="NF001965">
    <property type="entry name" value="PRK00742.1"/>
    <property type="match status" value="1"/>
</dbReference>
<dbReference type="HAMAP" id="MF_00099">
    <property type="entry name" value="CheB_chemtxs"/>
    <property type="match status" value="1"/>
</dbReference>
<comment type="catalytic activity">
    <reaction evidence="6">
        <text>L-glutaminyl-[protein] + H2O = L-glutamyl-[protein] + NH4(+)</text>
        <dbReference type="Rhea" id="RHEA:16441"/>
        <dbReference type="Rhea" id="RHEA-COMP:10207"/>
        <dbReference type="Rhea" id="RHEA-COMP:10208"/>
        <dbReference type="ChEBI" id="CHEBI:15377"/>
        <dbReference type="ChEBI" id="CHEBI:28938"/>
        <dbReference type="ChEBI" id="CHEBI:29973"/>
        <dbReference type="ChEBI" id="CHEBI:30011"/>
        <dbReference type="EC" id="3.5.1.44"/>
    </reaction>
</comment>
<comment type="subcellular location">
    <subcellularLocation>
        <location evidence="6">Cytoplasm</location>
    </subcellularLocation>
</comment>
<dbReference type="KEGG" id="ccl:Clocl_2028"/>
<dbReference type="Gene3D" id="3.40.50.2300">
    <property type="match status" value="1"/>
</dbReference>
<dbReference type="EMBL" id="CP003065">
    <property type="protein sequence ID" value="AEV68626.1"/>
    <property type="molecule type" value="Genomic_DNA"/>
</dbReference>
<dbReference type="GO" id="GO:0005737">
    <property type="term" value="C:cytoplasm"/>
    <property type="evidence" value="ECO:0007669"/>
    <property type="project" value="UniProtKB-SubCell"/>
</dbReference>
<dbReference type="Pfam" id="PF00072">
    <property type="entry name" value="Response_reg"/>
    <property type="match status" value="1"/>
</dbReference>
<dbReference type="Pfam" id="PF01339">
    <property type="entry name" value="CheB_methylest"/>
    <property type="match status" value="1"/>
</dbReference>
<keyword evidence="3 6" id="KW-0378">Hydrolase</keyword>
<dbReference type="SUPFAM" id="SSF52738">
    <property type="entry name" value="Methylesterase CheB, C-terminal domain"/>
    <property type="match status" value="1"/>
</dbReference>
<accession>G8LW22</accession>
<evidence type="ECO:0000256" key="4">
    <source>
        <dbReference type="ARBA" id="ARBA00024867"/>
    </source>
</evidence>
<comment type="function">
    <text evidence="6">Involved in chemotaxis. Part of a chemotaxis signal transduction system that modulates chemotaxis in response to various stimuli. Catalyzes the demethylation of specific methylglutamate residues introduced into the chemoreceptors (methyl-accepting chemotaxis proteins or MCP) by CheR. Also mediates the irreversible deamidation of specific glutamine residues to glutamic acid.</text>
</comment>
<dbReference type="SUPFAM" id="SSF52172">
    <property type="entry name" value="CheY-like"/>
    <property type="match status" value="1"/>
</dbReference>
<comment type="catalytic activity">
    <reaction evidence="5 6">
        <text>[protein]-L-glutamate 5-O-methyl ester + H2O = L-glutamyl-[protein] + methanol + H(+)</text>
        <dbReference type="Rhea" id="RHEA:23236"/>
        <dbReference type="Rhea" id="RHEA-COMP:10208"/>
        <dbReference type="Rhea" id="RHEA-COMP:10311"/>
        <dbReference type="ChEBI" id="CHEBI:15377"/>
        <dbReference type="ChEBI" id="CHEBI:15378"/>
        <dbReference type="ChEBI" id="CHEBI:17790"/>
        <dbReference type="ChEBI" id="CHEBI:29973"/>
        <dbReference type="ChEBI" id="CHEBI:82795"/>
        <dbReference type="EC" id="3.1.1.61"/>
    </reaction>
</comment>
<dbReference type="PIRSF" id="PIRSF000876">
    <property type="entry name" value="RR_chemtxs_CheB"/>
    <property type="match status" value="1"/>
</dbReference>
<organism evidence="11 12">
    <name type="scientific">Acetivibrio clariflavus (strain DSM 19732 / NBRC 101661 / EBR45)</name>
    <name type="common">Clostridium clariflavum</name>
    <dbReference type="NCBI Taxonomy" id="720554"/>
    <lineage>
        <taxon>Bacteria</taxon>
        <taxon>Bacillati</taxon>
        <taxon>Bacillota</taxon>
        <taxon>Clostridia</taxon>
        <taxon>Eubacteriales</taxon>
        <taxon>Oscillospiraceae</taxon>
        <taxon>Acetivibrio</taxon>
    </lineage>
</organism>
<dbReference type="RefSeq" id="WP_014255206.1">
    <property type="nucleotide sequence ID" value="NC_016627.1"/>
</dbReference>
<dbReference type="PANTHER" id="PTHR42872:SF6">
    <property type="entry name" value="PROTEIN-GLUTAMATE METHYLESTERASE_PROTEIN-GLUTAMINE GLUTAMINASE"/>
    <property type="match status" value="1"/>
</dbReference>
<comment type="function">
    <text evidence="4">May play the central regulatory role in sporulation. It may be an element of the effector pathway responsible for the activation of sporulation genes in response to nutritional stress. Spo0A may act in concert with spo0H (a sigma factor) to control the expression of some genes that are critical to the sporulation process.</text>
</comment>
<dbReference type="GO" id="GO:0000156">
    <property type="term" value="F:phosphorelay response regulator activity"/>
    <property type="evidence" value="ECO:0007669"/>
    <property type="project" value="InterPro"/>
</dbReference>
<dbReference type="PANTHER" id="PTHR42872">
    <property type="entry name" value="PROTEIN-GLUTAMATE METHYLESTERASE/PROTEIN-GLUTAMINE GLUTAMINASE"/>
    <property type="match status" value="1"/>
</dbReference>
<dbReference type="Gene3D" id="3.40.50.180">
    <property type="entry name" value="Methylesterase CheB, C-terminal domain"/>
    <property type="match status" value="1"/>
</dbReference>
<dbReference type="Proteomes" id="UP000005435">
    <property type="component" value="Chromosome"/>
</dbReference>
<dbReference type="OrthoDB" id="9793421at2"/>
<dbReference type="InterPro" id="IPR035909">
    <property type="entry name" value="CheB_C"/>
</dbReference>
<reference evidence="12" key="1">
    <citation type="submission" date="2011-12" db="EMBL/GenBank/DDBJ databases">
        <title>Complete sequence of Clostridium clariflavum DSM 19732.</title>
        <authorList>
            <consortium name="US DOE Joint Genome Institute"/>
            <person name="Lucas S."/>
            <person name="Han J."/>
            <person name="Lapidus A."/>
            <person name="Cheng J.-F."/>
            <person name="Goodwin L."/>
            <person name="Pitluck S."/>
            <person name="Peters L."/>
            <person name="Teshima H."/>
            <person name="Detter J.C."/>
            <person name="Han C."/>
            <person name="Tapia R."/>
            <person name="Land M."/>
            <person name="Hauser L."/>
            <person name="Kyrpides N."/>
            <person name="Ivanova N."/>
            <person name="Pagani I."/>
            <person name="Kitzmiller T."/>
            <person name="Lynd L."/>
            <person name="Izquierdo J."/>
            <person name="Woyke T."/>
        </authorList>
    </citation>
    <scope>NUCLEOTIDE SEQUENCE [LARGE SCALE GENOMIC DNA]</scope>
    <source>
        <strain evidence="12">DSM 19732 / NBRC 101661 / EBR45</strain>
    </source>
</reference>
<evidence type="ECO:0000313" key="11">
    <source>
        <dbReference type="EMBL" id="AEV68626.1"/>
    </source>
</evidence>
<dbReference type="GO" id="GO:0006935">
    <property type="term" value="P:chemotaxis"/>
    <property type="evidence" value="ECO:0007669"/>
    <property type="project" value="UniProtKB-UniRule"/>
</dbReference>
<evidence type="ECO:0000313" key="12">
    <source>
        <dbReference type="Proteomes" id="UP000005435"/>
    </source>
</evidence>
<evidence type="ECO:0000256" key="3">
    <source>
        <dbReference type="ARBA" id="ARBA00022801"/>
    </source>
</evidence>
<protein>
    <recommendedName>
        <fullName evidence="6">Protein-glutamate methylesterase/protein-glutamine glutaminase</fullName>
        <ecNumber evidence="6">3.1.1.61</ecNumber>
        <ecNumber evidence="6">3.5.1.44</ecNumber>
    </recommendedName>
</protein>
<dbReference type="InterPro" id="IPR008248">
    <property type="entry name" value="CheB-like"/>
</dbReference>
<dbReference type="AlphaFoldDB" id="G8LW22"/>